<dbReference type="Pfam" id="PF13681">
    <property type="entry name" value="PilX"/>
    <property type="match status" value="1"/>
</dbReference>
<accession>A0ABQ3B4L5</accession>
<feature type="transmembrane region" description="Helical" evidence="1">
    <location>
        <begin position="24"/>
        <end position="43"/>
    </location>
</feature>
<organism evidence="4 5">
    <name type="scientific">Marinobacter zhanjiangensis</name>
    <dbReference type="NCBI Taxonomy" id="578215"/>
    <lineage>
        <taxon>Bacteria</taxon>
        <taxon>Pseudomonadati</taxon>
        <taxon>Pseudomonadota</taxon>
        <taxon>Gammaproteobacteria</taxon>
        <taxon>Pseudomonadales</taxon>
        <taxon>Marinobacteraceae</taxon>
        <taxon>Marinobacter</taxon>
    </lineage>
</organism>
<reference evidence="5" key="1">
    <citation type="journal article" date="2019" name="Int. J. Syst. Evol. Microbiol.">
        <title>The Global Catalogue of Microorganisms (GCM) 10K type strain sequencing project: providing services to taxonomists for standard genome sequencing and annotation.</title>
        <authorList>
            <consortium name="The Broad Institute Genomics Platform"/>
            <consortium name="The Broad Institute Genome Sequencing Center for Infectious Disease"/>
            <person name="Wu L."/>
            <person name="Ma J."/>
        </authorList>
    </citation>
    <scope>NUCLEOTIDE SEQUENCE [LARGE SCALE GENOMIC DNA]</scope>
    <source>
        <strain evidence="5">KCTC 22280</strain>
    </source>
</reference>
<keyword evidence="1" id="KW-1133">Transmembrane helix</keyword>
<proteinExistence type="predicted"/>
<evidence type="ECO:0000313" key="5">
    <source>
        <dbReference type="Proteomes" id="UP000601597"/>
    </source>
</evidence>
<evidence type="ECO:0000256" key="1">
    <source>
        <dbReference type="SAM" id="Phobius"/>
    </source>
</evidence>
<dbReference type="RefSeq" id="WP_189577479.1">
    <property type="nucleotide sequence ID" value="NZ_BMXV01000006.1"/>
</dbReference>
<gene>
    <name evidence="4" type="ORF">GCM10007071_28830</name>
</gene>
<keyword evidence="1" id="KW-0812">Transmembrane</keyword>
<comment type="caution">
    <text evidence="4">The sequence shown here is derived from an EMBL/GenBank/DDBJ whole genome shotgun (WGS) entry which is preliminary data.</text>
</comment>
<keyword evidence="5" id="KW-1185">Reference proteome</keyword>
<dbReference type="InterPro" id="IPR025746">
    <property type="entry name" value="PilX_N_dom"/>
</dbReference>
<feature type="domain" description="PilX/PilW C-terminal" evidence="2">
    <location>
        <begin position="95"/>
        <end position="175"/>
    </location>
</feature>
<evidence type="ECO:0000259" key="3">
    <source>
        <dbReference type="Pfam" id="PF14341"/>
    </source>
</evidence>
<dbReference type="EMBL" id="BMXV01000006">
    <property type="protein sequence ID" value="GGY79567.1"/>
    <property type="molecule type" value="Genomic_DNA"/>
</dbReference>
<name>A0ABQ3B4L5_9GAMM</name>
<evidence type="ECO:0008006" key="6">
    <source>
        <dbReference type="Google" id="ProtNLM"/>
    </source>
</evidence>
<dbReference type="Pfam" id="PF14341">
    <property type="entry name" value="PilX_N"/>
    <property type="match status" value="1"/>
</dbReference>
<sequence length="177" mass="19020">MSEIKVVGGFPRGGSIRGGQSGSALIVSLIMLLLLSLIGVASMQSTTLQDRMTGNLQDQELAFQAAEAAVREAEGFLREDPPASFPNNDGLYRVGADDRPDWMANIEDDGNGTIEYGADIDRTSSRPVYYIEQIDSIVPPGTDLSTFTEPVYYRVTALGYGGSEDSAAVITTVFKNE</sequence>
<dbReference type="InterPro" id="IPR025205">
    <property type="entry name" value="PilX/PilW_C"/>
</dbReference>
<feature type="domain" description="Type 4 fimbrial biogenesis protein PilX N-terminal" evidence="3">
    <location>
        <begin position="21"/>
        <end position="71"/>
    </location>
</feature>
<keyword evidence="1" id="KW-0472">Membrane</keyword>
<evidence type="ECO:0000313" key="4">
    <source>
        <dbReference type="EMBL" id="GGY79567.1"/>
    </source>
</evidence>
<dbReference type="Proteomes" id="UP000601597">
    <property type="component" value="Unassembled WGS sequence"/>
</dbReference>
<protein>
    <recommendedName>
        <fullName evidence="6">Type IV pilus assembly protein PilX</fullName>
    </recommendedName>
</protein>
<evidence type="ECO:0000259" key="2">
    <source>
        <dbReference type="Pfam" id="PF13681"/>
    </source>
</evidence>